<keyword evidence="5" id="KW-0813">Transport</keyword>
<dbReference type="RefSeq" id="WP_197744623.1">
    <property type="nucleotide sequence ID" value="NZ_LR778175.1"/>
</dbReference>
<evidence type="ECO:0000256" key="4">
    <source>
        <dbReference type="ARBA" id="ARBA00023136"/>
    </source>
</evidence>
<dbReference type="InterPro" id="IPR010096">
    <property type="entry name" value="NADH-Q_OxRdtase_suN/2"/>
</dbReference>
<feature type="transmembrane region" description="Helical" evidence="5">
    <location>
        <begin position="408"/>
        <end position="428"/>
    </location>
</feature>
<dbReference type="GO" id="GO:0012505">
    <property type="term" value="C:endomembrane system"/>
    <property type="evidence" value="ECO:0007669"/>
    <property type="project" value="UniProtKB-SubCell"/>
</dbReference>
<feature type="transmembrane region" description="Helical" evidence="5">
    <location>
        <begin position="373"/>
        <end position="396"/>
    </location>
</feature>
<feature type="transmembrane region" description="Helical" evidence="5">
    <location>
        <begin position="107"/>
        <end position="124"/>
    </location>
</feature>
<keyword evidence="5" id="KW-0520">NAD</keyword>
<dbReference type="NCBIfam" id="NF004442">
    <property type="entry name" value="PRK05777.1-5"/>
    <property type="match status" value="1"/>
</dbReference>
<keyword evidence="2 5" id="KW-0812">Transmembrane</keyword>
<feature type="transmembrane region" description="Helical" evidence="5">
    <location>
        <begin position="303"/>
        <end position="325"/>
    </location>
</feature>
<comment type="similarity">
    <text evidence="5">Belongs to the complex I subunit 2 family.</text>
</comment>
<feature type="transmembrane region" description="Helical" evidence="5">
    <location>
        <begin position="12"/>
        <end position="31"/>
    </location>
</feature>
<dbReference type="GO" id="GO:0050136">
    <property type="term" value="F:NADH dehydrogenase (quinone) (non-electrogenic) activity"/>
    <property type="evidence" value="ECO:0007669"/>
    <property type="project" value="UniProtKB-UniRule"/>
</dbReference>
<gene>
    <name evidence="5 8" type="primary">nuoN</name>
    <name evidence="8" type="ORF">NSCAC_0248</name>
</gene>
<feature type="domain" description="NADH:quinone oxidoreductase/Mrp antiporter transmembrane" evidence="7">
    <location>
        <begin position="126"/>
        <end position="423"/>
    </location>
</feature>
<dbReference type="PRINTS" id="PR01434">
    <property type="entry name" value="NADHDHGNASE5"/>
</dbReference>
<keyword evidence="4 5" id="KW-0472">Membrane</keyword>
<evidence type="ECO:0000256" key="6">
    <source>
        <dbReference type="RuleBase" id="RU000320"/>
    </source>
</evidence>
<dbReference type="GO" id="GO:0042773">
    <property type="term" value="P:ATP synthesis coupled electron transport"/>
    <property type="evidence" value="ECO:0007669"/>
    <property type="project" value="InterPro"/>
</dbReference>
<name>A0A7G1Q7L5_9GAMM</name>
<comment type="catalytic activity">
    <reaction evidence="5">
        <text>a quinone + NADH + 5 H(+)(in) = a quinol + NAD(+) + 4 H(+)(out)</text>
        <dbReference type="Rhea" id="RHEA:57888"/>
        <dbReference type="ChEBI" id="CHEBI:15378"/>
        <dbReference type="ChEBI" id="CHEBI:24646"/>
        <dbReference type="ChEBI" id="CHEBI:57540"/>
        <dbReference type="ChEBI" id="CHEBI:57945"/>
        <dbReference type="ChEBI" id="CHEBI:132124"/>
    </reaction>
</comment>
<evidence type="ECO:0000313" key="9">
    <source>
        <dbReference type="Proteomes" id="UP000516072"/>
    </source>
</evidence>
<feature type="transmembrane region" description="Helical" evidence="5">
    <location>
        <begin position="331"/>
        <end position="352"/>
    </location>
</feature>
<dbReference type="GO" id="GO:0008137">
    <property type="term" value="F:NADH dehydrogenase (ubiquinone) activity"/>
    <property type="evidence" value="ECO:0007669"/>
    <property type="project" value="InterPro"/>
</dbReference>
<dbReference type="NCBIfam" id="TIGR01770">
    <property type="entry name" value="NDH_I_N"/>
    <property type="match status" value="1"/>
</dbReference>
<dbReference type="Proteomes" id="UP000516072">
    <property type="component" value="Chromosome"/>
</dbReference>
<keyword evidence="8" id="KW-0560">Oxidoreductase</keyword>
<dbReference type="Pfam" id="PF00361">
    <property type="entry name" value="Proton_antipo_M"/>
    <property type="match status" value="1"/>
</dbReference>
<keyword evidence="3 5" id="KW-1133">Transmembrane helix</keyword>
<keyword evidence="5" id="KW-1003">Cell membrane</keyword>
<dbReference type="AlphaFoldDB" id="A0A7G1Q7L5"/>
<sequence>MSFDTPDFLTALPEILTLGMGCILLLAVAYSGAQSGKIAYKITQATLIIVALVTLYYFDSSSHSITFNNSYIKDPLSDSLKLFIYLTVFLVFLYSRDYLRARNLEKGEFYILGLFGMLGIMVITSAHHFLLLYLGLELLSLSQYAMVALNRNNHLAAEAAMKYFVLGSLASGMLLYGMSMIYGVTGSLEIDTIANTIANNTDSNSSIVLAFGLVFIMVALAFKFGAVPFHMWLPDVYHGAPTAVTLYIGTAPKIAAFAMLMRLLVDSLEGIQPQWEGMMIILASLSMILGNVIAIAQSNIKRMLAYSAISHMGFLFLGTLTGTHAGYAASMFYIIIYTLMSLGSFGMVALLSRAGFESDQIEDFKGLNERSPWFAFMMLILMFAMMGFPPTAGFYAKWAVIMAIIDEGLVWLAIVAVVSSVIGAFYYLRVVKYMYFDKSSETTSLSVKTDFQWCMSGNSLALLGLGLFPNSLMNLCLAAFN</sequence>
<evidence type="ECO:0000256" key="5">
    <source>
        <dbReference type="HAMAP-Rule" id="MF_00445"/>
    </source>
</evidence>
<evidence type="ECO:0000256" key="2">
    <source>
        <dbReference type="ARBA" id="ARBA00022692"/>
    </source>
</evidence>
<feature type="transmembrane region" description="Helical" evidence="5">
    <location>
        <begin position="277"/>
        <end position="296"/>
    </location>
</feature>
<evidence type="ECO:0000259" key="7">
    <source>
        <dbReference type="Pfam" id="PF00361"/>
    </source>
</evidence>
<dbReference type="GO" id="GO:0048038">
    <property type="term" value="F:quinone binding"/>
    <property type="evidence" value="ECO:0007669"/>
    <property type="project" value="UniProtKB-KW"/>
</dbReference>
<dbReference type="GO" id="GO:0005886">
    <property type="term" value="C:plasma membrane"/>
    <property type="evidence" value="ECO:0007669"/>
    <property type="project" value="UniProtKB-SubCell"/>
</dbReference>
<comment type="subcellular location">
    <subcellularLocation>
        <location evidence="5">Cell membrane</location>
        <topology evidence="5">Multi-pass membrane protein</topology>
    </subcellularLocation>
    <subcellularLocation>
        <location evidence="1">Endomembrane system</location>
        <topology evidence="1">Multi-pass membrane protein</topology>
    </subcellularLocation>
    <subcellularLocation>
        <location evidence="6">Membrane</location>
        <topology evidence="6">Multi-pass membrane protein</topology>
    </subcellularLocation>
</comment>
<keyword evidence="5" id="KW-0874">Quinone</keyword>
<keyword evidence="5" id="KW-1278">Translocase</keyword>
<evidence type="ECO:0000313" key="8">
    <source>
        <dbReference type="EMBL" id="CAB1274597.1"/>
    </source>
</evidence>
<organism evidence="8 9">
    <name type="scientific">Candidatus Nitrosacidococcus tergens</name>
    <dbReference type="NCBI Taxonomy" id="553981"/>
    <lineage>
        <taxon>Bacteria</taxon>
        <taxon>Pseudomonadati</taxon>
        <taxon>Pseudomonadota</taxon>
        <taxon>Gammaproteobacteria</taxon>
        <taxon>Chromatiales</taxon>
        <taxon>Chromatiaceae</taxon>
        <taxon>Candidatus Nitrosacidococcus</taxon>
    </lineage>
</organism>
<dbReference type="EC" id="7.1.1.-" evidence="5"/>
<protein>
    <recommendedName>
        <fullName evidence="5">NADH-quinone oxidoreductase subunit N</fullName>
        <ecNumber evidence="5">7.1.1.-</ecNumber>
    </recommendedName>
    <alternativeName>
        <fullName evidence="5">NADH dehydrogenase I subunit N</fullName>
    </alternativeName>
    <alternativeName>
        <fullName evidence="5">NDH-1 subunit N</fullName>
    </alternativeName>
</protein>
<feature type="transmembrane region" description="Helical" evidence="5">
    <location>
        <begin position="163"/>
        <end position="185"/>
    </location>
</feature>
<comment type="function">
    <text evidence="5">NDH-1 shuttles electrons from NADH, via FMN and iron-sulfur (Fe-S) centers, to quinones in the respiratory chain. The immediate electron acceptor for the enzyme in this species is believed to be ubiquinone. Couples the redox reaction to proton translocation (for every two electrons transferred, four hydrogen ions are translocated across the cytoplasmic membrane), and thus conserves the redox energy in a proton gradient.</text>
</comment>
<feature type="transmembrane region" description="Helical" evidence="5">
    <location>
        <begin position="205"/>
        <end position="232"/>
    </location>
</feature>
<evidence type="ECO:0000256" key="1">
    <source>
        <dbReference type="ARBA" id="ARBA00004127"/>
    </source>
</evidence>
<keyword evidence="9" id="KW-1185">Reference proteome</keyword>
<proteinExistence type="inferred from homology"/>
<dbReference type="PANTHER" id="PTHR22773">
    <property type="entry name" value="NADH DEHYDROGENASE"/>
    <property type="match status" value="1"/>
</dbReference>
<dbReference type="KEGG" id="ntg:NSCAC_0248"/>
<dbReference type="HAMAP" id="MF_00445">
    <property type="entry name" value="NDH1_NuoN_1"/>
    <property type="match status" value="1"/>
</dbReference>
<accession>A0A7G1Q7L5</accession>
<evidence type="ECO:0000256" key="3">
    <source>
        <dbReference type="ARBA" id="ARBA00022989"/>
    </source>
</evidence>
<feature type="transmembrane region" description="Helical" evidence="5">
    <location>
        <begin position="38"/>
        <end position="58"/>
    </location>
</feature>
<reference evidence="8 9" key="1">
    <citation type="submission" date="2020-03" db="EMBL/GenBank/DDBJ databases">
        <authorList>
            <person name="Picone N."/>
        </authorList>
    </citation>
    <scope>NUCLEOTIDE SEQUENCE [LARGE SCALE GENOMIC DNA]</scope>
    <source>
        <strain evidence="8">NSCAC1</strain>
    </source>
</reference>
<dbReference type="InterPro" id="IPR001750">
    <property type="entry name" value="ND/Mrp_TM"/>
</dbReference>
<comment type="subunit">
    <text evidence="5">NDH-1 is composed of 14 different subunits. Subunits NuoA, H, J, K, L, M, N constitute the membrane sector of the complex.</text>
</comment>
<dbReference type="EMBL" id="LR778175">
    <property type="protein sequence ID" value="CAB1274597.1"/>
    <property type="molecule type" value="Genomic_DNA"/>
</dbReference>
<keyword evidence="5 8" id="KW-0830">Ubiquinone</keyword>
<feature type="transmembrane region" description="Helical" evidence="5">
    <location>
        <begin position="78"/>
        <end position="95"/>
    </location>
</feature>